<evidence type="ECO:0000256" key="14">
    <source>
        <dbReference type="ARBA" id="ARBA00024013"/>
    </source>
</evidence>
<comment type="cofactor">
    <cofactor evidence="1">
        <name>Mg(2+)</name>
        <dbReference type="ChEBI" id="CHEBI:18420"/>
    </cofactor>
</comment>
<evidence type="ECO:0000313" key="16">
    <source>
        <dbReference type="EMBL" id="PPQ70200.1"/>
    </source>
</evidence>
<name>A0A409VVD6_PSICY</name>
<comment type="subcellular location">
    <subcellularLocation>
        <location evidence="2">Membrane</location>
        <topology evidence="2">Single-pass membrane protein</topology>
    </subcellularLocation>
    <subcellularLocation>
        <location evidence="14">Plastid</location>
        <location evidence="14">Chloroplast outer membrane</location>
    </subcellularLocation>
</comment>
<dbReference type="EMBL" id="NHYD01003911">
    <property type="protein sequence ID" value="PPQ70200.1"/>
    <property type="molecule type" value="Genomic_DNA"/>
</dbReference>
<dbReference type="InterPro" id="IPR006073">
    <property type="entry name" value="GTP-bd"/>
</dbReference>
<keyword evidence="17" id="KW-1185">Reference proteome</keyword>
<dbReference type="OrthoDB" id="8954335at2759"/>
<evidence type="ECO:0000256" key="8">
    <source>
        <dbReference type="ARBA" id="ARBA00022801"/>
    </source>
</evidence>
<sequence>MGVTGVGKSTFINTILGEERVTVGHNLESCTTEMNAVPVDTSQLGRDFPCLENRRLLLVDTPGFNSAETEDVEVLEKTAMWLKRTYNTQVLGGVIYLHDISIERYTSTARKTLYMFSQICGQDALDRIALGATKVNRLTEGEASKRLDRLKESHWKTMINEGLRVFPVDKNSSAAWDIFINSVVGKELMTVGHEIDSCTTEVLEASIDTSPFILDFPWLANRRVVLVDTPGFNDTYKEDADILRMIIRRLEKSYKTQIPGGVVYLHDLSADRYKGIMNKSLTAFCDICGEDVYDRVILATTKADRLLPDAALKRLGDLKKSHWRMMINKGTQVSPIDTDPSSASNLIRTVLKCYWKKGGSHSR</sequence>
<evidence type="ECO:0000256" key="11">
    <source>
        <dbReference type="ARBA" id="ARBA00022927"/>
    </source>
</evidence>
<keyword evidence="13" id="KW-0472">Membrane</keyword>
<organism evidence="16 17">
    <name type="scientific">Psilocybe cyanescens</name>
    <dbReference type="NCBI Taxonomy" id="93625"/>
    <lineage>
        <taxon>Eukaryota</taxon>
        <taxon>Fungi</taxon>
        <taxon>Dikarya</taxon>
        <taxon>Basidiomycota</taxon>
        <taxon>Agaricomycotina</taxon>
        <taxon>Agaricomycetes</taxon>
        <taxon>Agaricomycetidae</taxon>
        <taxon>Agaricales</taxon>
        <taxon>Agaricineae</taxon>
        <taxon>Strophariaceae</taxon>
        <taxon>Psilocybe</taxon>
    </lineage>
</organism>
<evidence type="ECO:0000256" key="5">
    <source>
        <dbReference type="ARBA" id="ARBA00022640"/>
    </source>
</evidence>
<dbReference type="GO" id="GO:0005525">
    <property type="term" value="F:GTP binding"/>
    <property type="evidence" value="ECO:0007669"/>
    <property type="project" value="InterPro"/>
</dbReference>
<keyword evidence="10" id="KW-0460">Magnesium</keyword>
<comment type="caution">
    <text evidence="16">The sequence shown here is derived from an EMBL/GenBank/DDBJ whole genome shotgun (WGS) entry which is preliminary data.</text>
</comment>
<evidence type="ECO:0000256" key="10">
    <source>
        <dbReference type="ARBA" id="ARBA00022842"/>
    </source>
</evidence>
<evidence type="ECO:0000256" key="12">
    <source>
        <dbReference type="ARBA" id="ARBA00022989"/>
    </source>
</evidence>
<dbReference type="PANTHER" id="PTHR10903:SF135">
    <property type="entry name" value="TRANSLOCASE OF CHLOROPLAST 120, CHLOROPLASTIC-RELATED"/>
    <property type="match status" value="1"/>
</dbReference>
<protein>
    <recommendedName>
        <fullName evidence="15">G domain-containing protein</fullName>
    </recommendedName>
</protein>
<dbReference type="AlphaFoldDB" id="A0A409VVD6"/>
<dbReference type="GO" id="GO:0016787">
    <property type="term" value="F:hydrolase activity"/>
    <property type="evidence" value="ECO:0007669"/>
    <property type="project" value="UniProtKB-KW"/>
</dbReference>
<keyword evidence="4" id="KW-0150">Chloroplast</keyword>
<evidence type="ECO:0000256" key="4">
    <source>
        <dbReference type="ARBA" id="ARBA00022528"/>
    </source>
</evidence>
<reference evidence="16 17" key="1">
    <citation type="journal article" date="2018" name="Evol. Lett.">
        <title>Horizontal gene cluster transfer increased hallucinogenic mushroom diversity.</title>
        <authorList>
            <person name="Reynolds H.T."/>
            <person name="Vijayakumar V."/>
            <person name="Gluck-Thaler E."/>
            <person name="Korotkin H.B."/>
            <person name="Matheny P.B."/>
            <person name="Slot J.C."/>
        </authorList>
    </citation>
    <scope>NUCLEOTIDE SEQUENCE [LARGE SCALE GENOMIC DNA]</scope>
    <source>
        <strain evidence="16 17">2631</strain>
    </source>
</reference>
<dbReference type="GO" id="GO:0015031">
    <property type="term" value="P:protein transport"/>
    <property type="evidence" value="ECO:0007669"/>
    <property type="project" value="UniProtKB-KW"/>
</dbReference>
<evidence type="ECO:0000256" key="1">
    <source>
        <dbReference type="ARBA" id="ARBA00001946"/>
    </source>
</evidence>
<evidence type="ECO:0000259" key="15">
    <source>
        <dbReference type="Pfam" id="PF01926"/>
    </source>
</evidence>
<keyword evidence="6" id="KW-0812">Transmembrane</keyword>
<evidence type="ECO:0000313" key="17">
    <source>
        <dbReference type="Proteomes" id="UP000283269"/>
    </source>
</evidence>
<dbReference type="SUPFAM" id="SSF52540">
    <property type="entry name" value="P-loop containing nucleoside triphosphate hydrolases"/>
    <property type="match status" value="2"/>
</dbReference>
<dbReference type="GO" id="GO:0016020">
    <property type="term" value="C:membrane"/>
    <property type="evidence" value="ECO:0007669"/>
    <property type="project" value="UniProtKB-SubCell"/>
</dbReference>
<dbReference type="Gene3D" id="3.40.50.300">
    <property type="entry name" value="P-loop containing nucleotide triphosphate hydrolases"/>
    <property type="match status" value="2"/>
</dbReference>
<accession>A0A409VVD6</accession>
<dbReference type="STRING" id="93625.A0A409VVD6"/>
<keyword evidence="7" id="KW-0479">Metal-binding</keyword>
<dbReference type="GO" id="GO:0046872">
    <property type="term" value="F:metal ion binding"/>
    <property type="evidence" value="ECO:0007669"/>
    <property type="project" value="UniProtKB-KW"/>
</dbReference>
<evidence type="ECO:0000256" key="2">
    <source>
        <dbReference type="ARBA" id="ARBA00004167"/>
    </source>
</evidence>
<dbReference type="InterPro" id="IPR027417">
    <property type="entry name" value="P-loop_NTPase"/>
</dbReference>
<evidence type="ECO:0000256" key="9">
    <source>
        <dbReference type="ARBA" id="ARBA00022805"/>
    </source>
</evidence>
<keyword evidence="12" id="KW-1133">Transmembrane helix</keyword>
<proteinExistence type="predicted"/>
<feature type="domain" description="G" evidence="15">
    <location>
        <begin position="1"/>
        <end position="73"/>
    </location>
</feature>
<evidence type="ECO:0000256" key="6">
    <source>
        <dbReference type="ARBA" id="ARBA00022692"/>
    </source>
</evidence>
<dbReference type="PANTHER" id="PTHR10903">
    <property type="entry name" value="GTPASE, IMAP FAMILY MEMBER-RELATED"/>
    <property type="match status" value="1"/>
</dbReference>
<evidence type="ECO:0000256" key="7">
    <source>
        <dbReference type="ARBA" id="ARBA00022723"/>
    </source>
</evidence>
<keyword evidence="8" id="KW-0378">Hydrolase</keyword>
<dbReference type="InterPro" id="IPR045058">
    <property type="entry name" value="GIMA/IAN/Toc"/>
</dbReference>
<dbReference type="Proteomes" id="UP000283269">
    <property type="component" value="Unassembled WGS sequence"/>
</dbReference>
<gene>
    <name evidence="16" type="ORF">CVT25_011551</name>
</gene>
<keyword evidence="3" id="KW-0813">Transport</keyword>
<evidence type="ECO:0000256" key="3">
    <source>
        <dbReference type="ARBA" id="ARBA00022448"/>
    </source>
</evidence>
<keyword evidence="9" id="KW-1002">Plastid outer membrane</keyword>
<keyword evidence="11" id="KW-0653">Protein transport</keyword>
<dbReference type="Pfam" id="PF01926">
    <property type="entry name" value="MMR_HSR1"/>
    <property type="match status" value="1"/>
</dbReference>
<dbReference type="InParanoid" id="A0A409VVD6"/>
<keyword evidence="5" id="KW-0934">Plastid</keyword>
<evidence type="ECO:0000256" key="13">
    <source>
        <dbReference type="ARBA" id="ARBA00023136"/>
    </source>
</evidence>